<evidence type="ECO:0000256" key="3">
    <source>
        <dbReference type="ARBA" id="ARBA00022737"/>
    </source>
</evidence>
<accession>A0A3N0I207</accession>
<keyword evidence="3" id="KW-0677">Repeat</keyword>
<dbReference type="Proteomes" id="UP000276568">
    <property type="component" value="Unassembled WGS sequence"/>
</dbReference>
<dbReference type="Gene3D" id="2.160.10.10">
    <property type="entry name" value="Hexapeptide repeat proteins"/>
    <property type="match status" value="1"/>
</dbReference>
<dbReference type="EMBL" id="RJQC01000001">
    <property type="protein sequence ID" value="RNM31024.1"/>
    <property type="molecule type" value="Genomic_DNA"/>
</dbReference>
<dbReference type="RefSeq" id="WP_128519205.1">
    <property type="nucleotide sequence ID" value="NZ_RJQC01000001.1"/>
</dbReference>
<gene>
    <name evidence="4" type="ORF">EDX97_00160</name>
</gene>
<dbReference type="OrthoDB" id="9801697at2"/>
<dbReference type="GO" id="GO:0008374">
    <property type="term" value="F:O-acyltransferase activity"/>
    <property type="evidence" value="ECO:0007669"/>
    <property type="project" value="TreeGrafter"/>
</dbReference>
<dbReference type="Pfam" id="PF00132">
    <property type="entry name" value="Hexapep"/>
    <property type="match status" value="1"/>
</dbReference>
<protein>
    <submittedName>
        <fullName evidence="4">Antibiotic acetyltransferase</fullName>
    </submittedName>
</protein>
<evidence type="ECO:0000313" key="5">
    <source>
        <dbReference type="Proteomes" id="UP000276568"/>
    </source>
</evidence>
<dbReference type="AlphaFoldDB" id="A0A3N0I207"/>
<dbReference type="CDD" id="cd03349">
    <property type="entry name" value="LbH_XAT"/>
    <property type="match status" value="1"/>
</dbReference>
<dbReference type="SUPFAM" id="SSF51161">
    <property type="entry name" value="Trimeric LpxA-like enzymes"/>
    <property type="match status" value="1"/>
</dbReference>
<evidence type="ECO:0000256" key="1">
    <source>
        <dbReference type="ARBA" id="ARBA00007274"/>
    </source>
</evidence>
<dbReference type="InterPro" id="IPR001451">
    <property type="entry name" value="Hexapep"/>
</dbReference>
<dbReference type="PANTHER" id="PTHR23416">
    <property type="entry name" value="SIALIC ACID SYNTHASE-RELATED"/>
    <property type="match status" value="1"/>
</dbReference>
<dbReference type="InterPro" id="IPR011004">
    <property type="entry name" value="Trimer_LpxA-like_sf"/>
</dbReference>
<dbReference type="InterPro" id="IPR018357">
    <property type="entry name" value="Hexapep_transf_CS"/>
</dbReference>
<keyword evidence="5" id="KW-1185">Reference proteome</keyword>
<reference evidence="4 5" key="1">
    <citation type="submission" date="2018-11" db="EMBL/GenBank/DDBJ databases">
        <title>Clostridium sp. nov., a member of the family Erysipelotrichaceae isolated from pig faeces.</title>
        <authorList>
            <person name="Chang Y.-H."/>
        </authorList>
    </citation>
    <scope>NUCLEOTIDE SEQUENCE [LARGE SCALE GENOMIC DNA]</scope>
    <source>
        <strain evidence="4 5">YH-panp20</strain>
    </source>
</reference>
<comment type="similarity">
    <text evidence="1">Belongs to the transferase hexapeptide repeat family.</text>
</comment>
<evidence type="ECO:0000313" key="4">
    <source>
        <dbReference type="EMBL" id="RNM31024.1"/>
    </source>
</evidence>
<dbReference type="PROSITE" id="PS00101">
    <property type="entry name" value="HEXAPEP_TRANSFERASES"/>
    <property type="match status" value="1"/>
</dbReference>
<sequence>MVDLKRIIAKGIRIIFNPVALTNCQVDSKAKICSGTQMNNSSIKKYSYCGHNCFILDCEIDAFVSIADNCRLGGATHPIERVSSSPVFHEGKNILKKNFTNFDMVEGKEIKIHSDVWIGAGVIILSGVTIGVGSVIGAGSVVTHDVPPYEIWAGNPAKKIRDRFQQNIKIKLLETKWWEWDDEKITKYSYLFDRPLDFVEMVEENRNENTNDNICL</sequence>
<keyword evidence="2 4" id="KW-0808">Transferase</keyword>
<proteinExistence type="inferred from homology"/>
<organism evidence="4 5">
    <name type="scientific">Absicoccus porci</name>
    <dbReference type="NCBI Taxonomy" id="2486576"/>
    <lineage>
        <taxon>Bacteria</taxon>
        <taxon>Bacillati</taxon>
        <taxon>Bacillota</taxon>
        <taxon>Erysipelotrichia</taxon>
        <taxon>Erysipelotrichales</taxon>
        <taxon>Erysipelotrichaceae</taxon>
        <taxon>Absicoccus</taxon>
    </lineage>
</organism>
<evidence type="ECO:0000256" key="2">
    <source>
        <dbReference type="ARBA" id="ARBA00022679"/>
    </source>
</evidence>
<dbReference type="PANTHER" id="PTHR23416:SF23">
    <property type="entry name" value="ACETYLTRANSFERASE C18B11.09C-RELATED"/>
    <property type="match status" value="1"/>
</dbReference>
<name>A0A3N0I207_9FIRM</name>
<dbReference type="InterPro" id="IPR051159">
    <property type="entry name" value="Hexapeptide_acetyltransf"/>
</dbReference>
<comment type="caution">
    <text evidence="4">The sequence shown here is derived from an EMBL/GenBank/DDBJ whole genome shotgun (WGS) entry which is preliminary data.</text>
</comment>